<dbReference type="Proteomes" id="UP000254912">
    <property type="component" value="Unassembled WGS sequence"/>
</dbReference>
<reference evidence="1 2" key="1">
    <citation type="submission" date="2018-07" db="EMBL/GenBank/DDBJ databases">
        <title>Genomic Encyclopedia of Type Strains, Phase III (KMG-III): the genomes of soil and plant-associated and newly described type strains.</title>
        <authorList>
            <person name="Whitman W."/>
        </authorList>
    </citation>
    <scope>NUCLEOTIDE SEQUENCE [LARGE SCALE GENOMIC DNA]</scope>
    <source>
        <strain evidence="1 2">CECT 7031</strain>
    </source>
</reference>
<comment type="caution">
    <text evidence="1">The sequence shown here is derived from an EMBL/GenBank/DDBJ whole genome shotgun (WGS) entry which is preliminary data.</text>
</comment>
<proteinExistence type="predicted"/>
<organism evidence="1 2">
    <name type="scientific">Weissella soli</name>
    <dbReference type="NCBI Taxonomy" id="155866"/>
    <lineage>
        <taxon>Bacteria</taxon>
        <taxon>Bacillati</taxon>
        <taxon>Bacillota</taxon>
        <taxon>Bacilli</taxon>
        <taxon>Lactobacillales</taxon>
        <taxon>Lactobacillaceae</taxon>
        <taxon>Weissella</taxon>
    </lineage>
</organism>
<dbReference type="GeneID" id="94545585"/>
<dbReference type="OrthoDB" id="2149744at2"/>
<accession>A0A288QV67</accession>
<dbReference type="KEGG" id="wso:WSWS_00376"/>
<gene>
    <name evidence="1" type="ORF">DFP99_0005</name>
</gene>
<dbReference type="AlphaFoldDB" id="A0A288QV67"/>
<name>A0A288QV67_9LACO</name>
<evidence type="ECO:0000313" key="1">
    <source>
        <dbReference type="EMBL" id="RDL11587.1"/>
    </source>
</evidence>
<sequence length="102" mass="11839">MKNKYEQISGETFVDLINNLGVSPLVGEKTFNIQPGFEVRDASGTTYTLPYWDVIRRADDTYWSPLDDEARKTVYNVTDFQVFSKSTNEWLPMVAWFELAEM</sequence>
<protein>
    <submittedName>
        <fullName evidence="1">Uncharacterized protein</fullName>
    </submittedName>
</protein>
<keyword evidence="2" id="KW-1185">Reference proteome</keyword>
<dbReference type="RefSeq" id="WP_070229662.1">
    <property type="nucleotide sequence ID" value="NZ_BJYO01000002.1"/>
</dbReference>
<evidence type="ECO:0000313" key="2">
    <source>
        <dbReference type="Proteomes" id="UP000254912"/>
    </source>
</evidence>
<dbReference type="EMBL" id="QRAS01000001">
    <property type="protein sequence ID" value="RDL11587.1"/>
    <property type="molecule type" value="Genomic_DNA"/>
</dbReference>